<dbReference type="EMBL" id="BPMK01000019">
    <property type="protein sequence ID" value="GIZ53705.1"/>
    <property type="molecule type" value="Genomic_DNA"/>
</dbReference>
<dbReference type="Gene3D" id="3.40.50.2300">
    <property type="match status" value="1"/>
</dbReference>
<dbReference type="Proteomes" id="UP000887222">
    <property type="component" value="Unassembled WGS sequence"/>
</dbReference>
<comment type="caution">
    <text evidence="3">The sequence shown here is derived from an EMBL/GenBank/DDBJ whole genome shotgun (WGS) entry which is preliminary data.</text>
</comment>
<name>A0ABQ4QA94_9BURK</name>
<reference evidence="3 4" key="1">
    <citation type="journal article" date="2022" name="Int. J. Syst. Evol. Microbiol.">
        <title>Noviherbaspirillum aridicola sp. nov., isolated from an arid soil in Pakistan.</title>
        <authorList>
            <person name="Khan I.U."/>
            <person name="Saqib M."/>
            <person name="Amin A."/>
            <person name="Hussain F."/>
            <person name="Li L."/>
            <person name="Liu Y.H."/>
            <person name="Fang B.Z."/>
            <person name="Ahmed I."/>
            <person name="Li W.J."/>
        </authorList>
    </citation>
    <scope>NUCLEOTIDE SEQUENCE [LARGE SCALE GENOMIC DNA]</scope>
    <source>
        <strain evidence="3 4">NCCP-691</strain>
    </source>
</reference>
<dbReference type="InterPro" id="IPR001789">
    <property type="entry name" value="Sig_transdc_resp-reg_receiver"/>
</dbReference>
<feature type="domain" description="Response regulatory" evidence="2">
    <location>
        <begin position="6"/>
        <end position="119"/>
    </location>
</feature>
<evidence type="ECO:0000313" key="4">
    <source>
        <dbReference type="Proteomes" id="UP000887222"/>
    </source>
</evidence>
<dbReference type="SUPFAM" id="SSF52172">
    <property type="entry name" value="CheY-like"/>
    <property type="match status" value="1"/>
</dbReference>
<protein>
    <recommendedName>
        <fullName evidence="2">Response regulatory domain-containing protein</fullName>
    </recommendedName>
</protein>
<keyword evidence="4" id="KW-1185">Reference proteome</keyword>
<evidence type="ECO:0000256" key="1">
    <source>
        <dbReference type="PROSITE-ProRule" id="PRU00169"/>
    </source>
</evidence>
<evidence type="ECO:0000313" key="3">
    <source>
        <dbReference type="EMBL" id="GIZ53705.1"/>
    </source>
</evidence>
<gene>
    <name evidence="3" type="ORF">NCCP691_37190</name>
</gene>
<accession>A0ABQ4QA94</accession>
<sequence>MLQNQVALVADPDPQISELLSEMLRIMKCTAIPVMNAHEASRITNGVIFDFAVMSVDPHSSQLDLSLIVSTRAKQPHVKVIGISSDINEPTNATKTQVDIFLRKPFNFEQLDSAIRSVIDVGS</sequence>
<comment type="caution">
    <text evidence="1">Lacks conserved residue(s) required for the propagation of feature annotation.</text>
</comment>
<dbReference type="InterPro" id="IPR011006">
    <property type="entry name" value="CheY-like_superfamily"/>
</dbReference>
<dbReference type="RefSeq" id="WP_220810115.1">
    <property type="nucleotide sequence ID" value="NZ_BPMK01000019.1"/>
</dbReference>
<dbReference type="PROSITE" id="PS50110">
    <property type="entry name" value="RESPONSE_REGULATORY"/>
    <property type="match status" value="1"/>
</dbReference>
<evidence type="ECO:0000259" key="2">
    <source>
        <dbReference type="PROSITE" id="PS50110"/>
    </source>
</evidence>
<proteinExistence type="predicted"/>
<organism evidence="3 4">
    <name type="scientific">Noviherbaspirillum aridicola</name>
    <dbReference type="NCBI Taxonomy" id="2849687"/>
    <lineage>
        <taxon>Bacteria</taxon>
        <taxon>Pseudomonadati</taxon>
        <taxon>Pseudomonadota</taxon>
        <taxon>Betaproteobacteria</taxon>
        <taxon>Burkholderiales</taxon>
        <taxon>Oxalobacteraceae</taxon>
        <taxon>Noviherbaspirillum</taxon>
    </lineage>
</organism>